<feature type="compositionally biased region" description="Polar residues" evidence="1">
    <location>
        <begin position="885"/>
        <end position="904"/>
    </location>
</feature>
<dbReference type="EMBL" id="JAABOA010001219">
    <property type="protein sequence ID" value="KAF9582025.1"/>
    <property type="molecule type" value="Genomic_DNA"/>
</dbReference>
<feature type="compositionally biased region" description="Basic and acidic residues" evidence="1">
    <location>
        <begin position="1"/>
        <end position="17"/>
    </location>
</feature>
<feature type="region of interest" description="Disordered" evidence="1">
    <location>
        <begin position="44"/>
        <end position="87"/>
    </location>
</feature>
<feature type="compositionally biased region" description="Low complexity" evidence="1">
    <location>
        <begin position="911"/>
        <end position="929"/>
    </location>
</feature>
<sequence>MSMHHDDARDTANDRDNGNANDVNIELWDIDEDAVFSFRKRKPMTTSSKNPFLRKVPSVPSTVATESPKPAKEGSNSTLDTTRHDPWHDTQALVPDITTGSDIVEPAITITKTTTMETLHVTDQGTTDATHLQPRHPTERPTAQPSLEGSTAVKTEWDLVWKGSWIVPTLVPATSAPTLTSGSKRTTISSTLKKLSLDNNQPKIFEGKDGVKVRPNVSEYSGIVFALPKSNTPMATNGQAQSRGSAGSAEMSMKDLGQETNGQTNLGLDNATRQLMKEDTEMHFVAKIDLSTFPMYLVAPGFSEPCRVFVNPKARESAYYLRNLFTESEIVSTDMKKQYDLDRQNPVIGPTALLLRVAKKPGTVKKKTGLSSHLRQSDNNPFLISSEGSTPPSQFKSGDASQETAQWKRYQDVTTFIVYGVLDPVEDDDHGGAQRLPQQHPSKASQRIKPTVSFFARPLVDHMQFSANILAEARSWNRSVQSSSLQGDGELLDQEGLSQPWSKSPEGYTKYDDLIVDSIMNGEDDDPIEYESQATISTGFDEDIEIQDEMEILDALERSRTWSPFTVSRDMPFSDGSGSLMATSTKGKAVAMADMPRERPSLTRAQTMGRMSFPPKESLLSSSTNASSSISATTNTWSRHRSADGHERELLGSSISAATGERSATGQSTTVSSSTRRGLGRLKSPSKARRQPMDVTTNSLRMKLLGPGSIRKGGSSSRHGTSSTAATAATAVVAEIATRHSPSPTRASVPIGLLSPTGRKSMGYRRSTPEAEEFIPDLTTMLDMKRTKKISVSSLFTQNNDHGSQSHGVSDGRRSPSFRELPPLVIPSASFIEDDGALNSARSTGSFFETLKSLQNERDVGSCQGYDGSRESDVDVDTKRRISRALSSGQSTSRASTTVPSLPSSELAGIGSSSQSQGPPTTSATPSGAKSIEQRNKSTVKALTTSVLTKIQIGPNHEDFRECASNLYRSVKFSMRKDITTRLYHLEELERLMDRHAALL</sequence>
<keyword evidence="3" id="KW-1185">Reference proteome</keyword>
<feature type="compositionally biased region" description="Basic and acidic residues" evidence="1">
    <location>
        <begin position="868"/>
        <end position="878"/>
    </location>
</feature>
<feature type="compositionally biased region" description="Polar residues" evidence="1">
    <location>
        <begin position="369"/>
        <end position="403"/>
    </location>
</feature>
<evidence type="ECO:0000256" key="1">
    <source>
        <dbReference type="SAM" id="MobiDB-lite"/>
    </source>
</evidence>
<feature type="compositionally biased region" description="Polar residues" evidence="1">
    <location>
        <begin position="436"/>
        <end position="445"/>
    </location>
</feature>
<dbReference type="Proteomes" id="UP000780801">
    <property type="component" value="Unassembled WGS sequence"/>
</dbReference>
<feature type="region of interest" description="Disordered" evidence="1">
    <location>
        <begin position="125"/>
        <end position="150"/>
    </location>
</feature>
<protein>
    <recommendedName>
        <fullName evidence="4">Sld7 C-terminal domain-containing protein</fullName>
    </recommendedName>
</protein>
<organism evidence="2 3">
    <name type="scientific">Lunasporangiospora selenospora</name>
    <dbReference type="NCBI Taxonomy" id="979761"/>
    <lineage>
        <taxon>Eukaryota</taxon>
        <taxon>Fungi</taxon>
        <taxon>Fungi incertae sedis</taxon>
        <taxon>Mucoromycota</taxon>
        <taxon>Mortierellomycotina</taxon>
        <taxon>Mortierellomycetes</taxon>
        <taxon>Mortierellales</taxon>
        <taxon>Mortierellaceae</taxon>
        <taxon>Lunasporangiospora</taxon>
    </lineage>
</organism>
<comment type="caution">
    <text evidence="2">The sequence shown here is derived from an EMBL/GenBank/DDBJ whole genome shotgun (WGS) entry which is preliminary data.</text>
</comment>
<dbReference type="AlphaFoldDB" id="A0A9P6KER6"/>
<feature type="compositionally biased region" description="Polar residues" evidence="1">
    <location>
        <begin position="797"/>
        <end position="808"/>
    </location>
</feature>
<feature type="compositionally biased region" description="Low complexity" evidence="1">
    <location>
        <begin position="618"/>
        <end position="637"/>
    </location>
</feature>
<feature type="compositionally biased region" description="Basic residues" evidence="1">
    <location>
        <begin position="678"/>
        <end position="690"/>
    </location>
</feature>
<feature type="region of interest" description="Disordered" evidence="1">
    <location>
        <begin position="705"/>
        <end position="724"/>
    </location>
</feature>
<evidence type="ECO:0008006" key="4">
    <source>
        <dbReference type="Google" id="ProtNLM"/>
    </source>
</evidence>
<feature type="compositionally biased region" description="Polar residues" evidence="1">
    <location>
        <begin position="141"/>
        <end position="150"/>
    </location>
</feature>
<feature type="region of interest" description="Disordered" evidence="1">
    <location>
        <begin position="588"/>
        <end position="700"/>
    </location>
</feature>
<dbReference type="OrthoDB" id="2431874at2759"/>
<feature type="compositionally biased region" description="Polar residues" evidence="1">
    <location>
        <begin position="653"/>
        <end position="676"/>
    </location>
</feature>
<feature type="region of interest" description="Disordered" evidence="1">
    <location>
        <begin position="364"/>
        <end position="403"/>
    </location>
</feature>
<evidence type="ECO:0000313" key="3">
    <source>
        <dbReference type="Proteomes" id="UP000780801"/>
    </source>
</evidence>
<evidence type="ECO:0000313" key="2">
    <source>
        <dbReference type="EMBL" id="KAF9582025.1"/>
    </source>
</evidence>
<feature type="region of interest" description="Disordered" evidence="1">
    <location>
        <begin position="738"/>
        <end position="768"/>
    </location>
</feature>
<name>A0A9P6KER6_9FUNG</name>
<feature type="region of interest" description="Disordered" evidence="1">
    <location>
        <begin position="859"/>
        <end position="878"/>
    </location>
</feature>
<proteinExistence type="predicted"/>
<gene>
    <name evidence="2" type="ORF">BGW38_000754</name>
</gene>
<feature type="region of interest" description="Disordered" evidence="1">
    <location>
        <begin position="883"/>
        <end position="937"/>
    </location>
</feature>
<feature type="region of interest" description="Disordered" evidence="1">
    <location>
        <begin position="1"/>
        <end position="24"/>
    </location>
</feature>
<feature type="compositionally biased region" description="Basic and acidic residues" evidence="1">
    <location>
        <begin position="641"/>
        <end position="650"/>
    </location>
</feature>
<reference evidence="2" key="1">
    <citation type="journal article" date="2020" name="Fungal Divers.">
        <title>Resolving the Mortierellaceae phylogeny through synthesis of multi-gene phylogenetics and phylogenomics.</title>
        <authorList>
            <person name="Vandepol N."/>
            <person name="Liber J."/>
            <person name="Desiro A."/>
            <person name="Na H."/>
            <person name="Kennedy M."/>
            <person name="Barry K."/>
            <person name="Grigoriev I.V."/>
            <person name="Miller A.N."/>
            <person name="O'Donnell K."/>
            <person name="Stajich J.E."/>
            <person name="Bonito G."/>
        </authorList>
    </citation>
    <scope>NUCLEOTIDE SEQUENCE</scope>
    <source>
        <strain evidence="2">KOD1015</strain>
    </source>
</reference>
<accession>A0A9P6KER6</accession>
<feature type="region of interest" description="Disordered" evidence="1">
    <location>
        <begin position="797"/>
        <end position="821"/>
    </location>
</feature>
<feature type="region of interest" description="Disordered" evidence="1">
    <location>
        <begin position="428"/>
        <end position="447"/>
    </location>
</feature>